<feature type="transmembrane region" description="Helical" evidence="1">
    <location>
        <begin position="65"/>
        <end position="85"/>
    </location>
</feature>
<evidence type="ECO:0000313" key="3">
    <source>
        <dbReference type="Proteomes" id="UP000199301"/>
    </source>
</evidence>
<dbReference type="EMBL" id="FNKO01000001">
    <property type="protein sequence ID" value="SDQ29287.1"/>
    <property type="molecule type" value="Genomic_DNA"/>
</dbReference>
<evidence type="ECO:0000313" key="2">
    <source>
        <dbReference type="EMBL" id="SDQ29287.1"/>
    </source>
</evidence>
<name>A0A1H0ZPI6_9ACTN</name>
<feature type="transmembrane region" description="Helical" evidence="1">
    <location>
        <begin position="91"/>
        <end position="112"/>
    </location>
</feature>
<evidence type="ECO:0000256" key="1">
    <source>
        <dbReference type="SAM" id="Phobius"/>
    </source>
</evidence>
<keyword evidence="1" id="KW-0812">Transmembrane</keyword>
<organism evidence="2 3">
    <name type="scientific">Actinopolyspora saharensis</name>
    <dbReference type="NCBI Taxonomy" id="995062"/>
    <lineage>
        <taxon>Bacteria</taxon>
        <taxon>Bacillati</taxon>
        <taxon>Actinomycetota</taxon>
        <taxon>Actinomycetes</taxon>
        <taxon>Actinopolysporales</taxon>
        <taxon>Actinopolysporaceae</taxon>
        <taxon>Actinopolyspora</taxon>
    </lineage>
</organism>
<dbReference type="Pfam" id="PF13630">
    <property type="entry name" value="SdpI"/>
    <property type="match status" value="1"/>
</dbReference>
<dbReference type="Proteomes" id="UP000199301">
    <property type="component" value="Unassembled WGS sequence"/>
</dbReference>
<keyword evidence="1" id="KW-1133">Transmembrane helix</keyword>
<dbReference type="InterPro" id="IPR025962">
    <property type="entry name" value="SdpI/YhfL"/>
</dbReference>
<accession>A0A1H0ZPI6</accession>
<gene>
    <name evidence="2" type="ORF">SAMN04489718_1165</name>
</gene>
<protein>
    <submittedName>
        <fullName evidence="2">SdpI/YhfL protein family protein</fullName>
    </submittedName>
</protein>
<proteinExistence type="predicted"/>
<dbReference type="AlphaFoldDB" id="A0A1H0ZPI6"/>
<keyword evidence="3" id="KW-1185">Reference proteome</keyword>
<reference evidence="3" key="1">
    <citation type="submission" date="2016-10" db="EMBL/GenBank/DDBJ databases">
        <authorList>
            <person name="Varghese N."/>
            <person name="Submissions S."/>
        </authorList>
    </citation>
    <scope>NUCLEOTIDE SEQUENCE [LARGE SCALE GENOMIC DNA]</scope>
    <source>
        <strain evidence="3">DSM 45459</strain>
    </source>
</reference>
<dbReference type="STRING" id="995062.SAMN04489718_1165"/>
<keyword evidence="1" id="KW-0472">Membrane</keyword>
<sequence length="125" mass="13265">MINPQGIDPVSLVVLTSALLGLASLLTAVAVGGHRGRLRSRHACGVRTRATLADSAVWYRVHRLAAAWFGLAGVLLFAAVPPFLLLPGWRARAVTVSVALAVALSLVIVGSVRSQRRALRELHTD</sequence>
<feature type="transmembrane region" description="Helical" evidence="1">
    <location>
        <begin position="12"/>
        <end position="32"/>
    </location>
</feature>